<sequence length="190" mass="22640">MLKLKQYYLELKGYFYPISKEWDNNNLSPENIHCYVERILEYETEKYRDQKPTKEYILASSGERINEDLRRGVNNYQKILEVFDKYKTKEDITVYRTVSSRIYNLMKKNAKDLKGVDLFELGILHTSLIKGYESREDGYKLRIRVKKGTPAFYVGNLIGEESYYYEVIVVNNIKLKIISIEDHYINCEIV</sequence>
<dbReference type="GO" id="GO:0016740">
    <property type="term" value="F:transferase activity"/>
    <property type="evidence" value="ECO:0007669"/>
    <property type="project" value="UniProtKB-KW"/>
</dbReference>
<dbReference type="InterPro" id="IPR003540">
    <property type="entry name" value="ADP-ribosyltransferase"/>
</dbReference>
<dbReference type="AlphaFoldDB" id="A0A221KKM9"/>
<evidence type="ECO:0000259" key="1">
    <source>
        <dbReference type="Pfam" id="PF03496"/>
    </source>
</evidence>
<feature type="domain" description="ADP ribosyltransferase" evidence="1">
    <location>
        <begin position="56"/>
        <end position="182"/>
    </location>
</feature>
<reference evidence="2" key="1">
    <citation type="submission" date="2017-06" db="EMBL/GenBank/DDBJ databases">
        <title>First Detailed Genetic Characterization of the Structural Organization of Type III Arginine Catabolic Mobile Elements (ACMEs) Harbored by Staphylococcus epidermidis using Whole Genome Sequencing.</title>
        <authorList>
            <person name="McManus B.A."/>
            <person name="O'Connor A.M."/>
            <person name="Kinnevey P.M."/>
            <person name="O'Sullivan M."/>
            <person name="Polyzois I."/>
            <person name="Coleman D.C."/>
        </authorList>
    </citation>
    <scope>NUCLEOTIDE SEQUENCE</scope>
    <source>
        <strain evidence="2">204OR1</strain>
    </source>
</reference>
<proteinExistence type="predicted"/>
<dbReference type="Gene3D" id="3.90.176.10">
    <property type="entry name" value="Toxin ADP-ribosyltransferase, Chain A, domain 1"/>
    <property type="match status" value="1"/>
</dbReference>
<protein>
    <submittedName>
        <fullName evidence="2">ADP-ribosyltransferase</fullName>
    </submittedName>
</protein>
<evidence type="ECO:0000313" key="2">
    <source>
        <dbReference type="EMBL" id="ASM79602.1"/>
    </source>
</evidence>
<dbReference type="Pfam" id="PF03496">
    <property type="entry name" value="ADPrib_exo_Tox"/>
    <property type="match status" value="1"/>
</dbReference>
<dbReference type="SUPFAM" id="SSF56399">
    <property type="entry name" value="ADP-ribosylation"/>
    <property type="match status" value="1"/>
</dbReference>
<organism evidence="2">
    <name type="scientific">Staphylococcus epidermidis</name>
    <dbReference type="NCBI Taxonomy" id="1282"/>
    <lineage>
        <taxon>Bacteria</taxon>
        <taxon>Bacillati</taxon>
        <taxon>Bacillota</taxon>
        <taxon>Bacilli</taxon>
        <taxon>Bacillales</taxon>
        <taxon>Staphylococcaceae</taxon>
        <taxon>Staphylococcus</taxon>
    </lineage>
</organism>
<accession>A0A221KKM9</accession>
<dbReference type="RefSeq" id="WP_001830692.1">
    <property type="nucleotide sequence ID" value="NZ_JACGQU010000004.1"/>
</dbReference>
<keyword evidence="2" id="KW-0808">Transferase</keyword>
<dbReference type="EMBL" id="MF346683">
    <property type="protein sequence ID" value="ASM79602.1"/>
    <property type="molecule type" value="Genomic_DNA"/>
</dbReference>
<name>A0A221KKM9_STAEP</name>
<dbReference type="GO" id="GO:0005576">
    <property type="term" value="C:extracellular region"/>
    <property type="evidence" value="ECO:0007669"/>
    <property type="project" value="InterPro"/>
</dbReference>